<dbReference type="Proteomes" id="UP000771749">
    <property type="component" value="Unassembled WGS sequence"/>
</dbReference>
<reference evidence="1" key="2">
    <citation type="journal article" date="2021" name="PeerJ">
        <title>Extensive microbial diversity within the chicken gut microbiome revealed by metagenomics and culture.</title>
        <authorList>
            <person name="Gilroy R."/>
            <person name="Ravi A."/>
            <person name="Getino M."/>
            <person name="Pursley I."/>
            <person name="Horton D.L."/>
            <person name="Alikhan N.F."/>
            <person name="Baker D."/>
            <person name="Gharbi K."/>
            <person name="Hall N."/>
            <person name="Watson M."/>
            <person name="Adriaenssens E.M."/>
            <person name="Foster-Nyarko E."/>
            <person name="Jarju S."/>
            <person name="Secka A."/>
            <person name="Antonio M."/>
            <person name="Oren A."/>
            <person name="Chaudhuri R.R."/>
            <person name="La Ragione R."/>
            <person name="Hildebrand F."/>
            <person name="Pallen M.J."/>
        </authorList>
    </citation>
    <scope>NUCLEOTIDE SEQUENCE</scope>
    <source>
        <strain evidence="1">F1-3629</strain>
    </source>
</reference>
<comment type="caution">
    <text evidence="1">The sequence shown here is derived from an EMBL/GenBank/DDBJ whole genome shotgun (WGS) entry which is preliminary data.</text>
</comment>
<evidence type="ECO:0000313" key="1">
    <source>
        <dbReference type="EMBL" id="MBO8454169.1"/>
    </source>
</evidence>
<organism evidence="1 2">
    <name type="scientific">Candidatus Cryptobacteroides gallistercoris</name>
    <dbReference type="NCBI Taxonomy" id="2840765"/>
    <lineage>
        <taxon>Bacteria</taxon>
        <taxon>Pseudomonadati</taxon>
        <taxon>Bacteroidota</taxon>
        <taxon>Bacteroidia</taxon>
        <taxon>Bacteroidales</taxon>
        <taxon>Candidatus Cryptobacteroides</taxon>
    </lineage>
</organism>
<protein>
    <submittedName>
        <fullName evidence="1">Uncharacterized protein</fullName>
    </submittedName>
</protein>
<dbReference type="AlphaFoldDB" id="A0A940DNH0"/>
<reference evidence="1" key="1">
    <citation type="submission" date="2020-10" db="EMBL/GenBank/DDBJ databases">
        <authorList>
            <person name="Gilroy R."/>
        </authorList>
    </citation>
    <scope>NUCLEOTIDE SEQUENCE</scope>
    <source>
        <strain evidence="1">F1-3629</strain>
    </source>
</reference>
<accession>A0A940DNH0</accession>
<evidence type="ECO:0000313" key="2">
    <source>
        <dbReference type="Proteomes" id="UP000771749"/>
    </source>
</evidence>
<dbReference type="EMBL" id="JADIMJ010000083">
    <property type="protein sequence ID" value="MBO8454169.1"/>
    <property type="molecule type" value="Genomic_DNA"/>
</dbReference>
<name>A0A940DNH0_9BACT</name>
<sequence>MNIIVKSYGTGAFYCRPDTSWEREDKDLYLPDPVSGYLWTPVLFARISKAGKCIGRKFSGRYYDAVNYGILLYIKDMLIPGRPCAGPGPGAHFAAASCADHTSVLPFPMYDKVTLEDGTNIFSVSKDGKEIYSTSEGSYEIIEDALSQASGLISLRIGDILAVELREMSMLADFAARQNAPGQAADTPGTSSTEISGTFCGNGLFRFKMIKMSPRP</sequence>
<proteinExistence type="predicted"/>
<gene>
    <name evidence="1" type="ORF">IAC07_05535</name>
</gene>